<dbReference type="Proteomes" id="UP000887574">
    <property type="component" value="Unplaced"/>
</dbReference>
<accession>A0A915D8E1</accession>
<dbReference type="PANTHER" id="PTHR46191:SF2">
    <property type="entry name" value="HALOACID DEHALOGENASE-LIKE HYDROLASE DOMAIN-CONTAINING PROTEIN 3"/>
    <property type="match status" value="1"/>
</dbReference>
<evidence type="ECO:0000313" key="2">
    <source>
        <dbReference type="WBParaSite" id="jg16628"/>
    </source>
</evidence>
<dbReference type="InterPro" id="IPR023214">
    <property type="entry name" value="HAD_sf"/>
</dbReference>
<sequence>MQAINSIPKRTMLSIMKPLHVISLDAMGTVIRMKEKPSDVYVRFGEERGISADPQAVAFRFREMYTHMRTTEKCFAYYGGGPEHWWSEYSRDPEVIGKLCKDLFDYYATAEPWELVEEDIVSNFDYRLHSIFDKFNLHSFIDVWVLSGEQGVSKLQHKSNGNPLFQRLLDLLEEKNLGKHQPREVVHIGDNVFEDFIQAKDFGIQCLLLMEHHDPEEPTKINPRFRSFRNRPADDLITPSISAFVKECVLEK</sequence>
<dbReference type="InterPro" id="IPR044924">
    <property type="entry name" value="HAD-SF_hydro_IA_REG-2-like_cap"/>
</dbReference>
<dbReference type="PANTHER" id="PTHR46191">
    <property type="match status" value="1"/>
</dbReference>
<dbReference type="InterPro" id="IPR051828">
    <property type="entry name" value="HAD-like_hydrolase_domain"/>
</dbReference>
<evidence type="ECO:0000313" key="1">
    <source>
        <dbReference type="Proteomes" id="UP000887574"/>
    </source>
</evidence>
<dbReference type="GO" id="GO:0005634">
    <property type="term" value="C:nucleus"/>
    <property type="evidence" value="ECO:0007669"/>
    <property type="project" value="TreeGrafter"/>
</dbReference>
<organism evidence="1 2">
    <name type="scientific">Ditylenchus dipsaci</name>
    <dbReference type="NCBI Taxonomy" id="166011"/>
    <lineage>
        <taxon>Eukaryota</taxon>
        <taxon>Metazoa</taxon>
        <taxon>Ecdysozoa</taxon>
        <taxon>Nematoda</taxon>
        <taxon>Chromadorea</taxon>
        <taxon>Rhabditida</taxon>
        <taxon>Tylenchina</taxon>
        <taxon>Tylenchomorpha</taxon>
        <taxon>Sphaerularioidea</taxon>
        <taxon>Anguinidae</taxon>
        <taxon>Anguininae</taxon>
        <taxon>Ditylenchus</taxon>
    </lineage>
</organism>
<dbReference type="Gene3D" id="1.10.150.720">
    <property type="entry name" value="Haloacid dehalogenase-like hydrolase"/>
    <property type="match status" value="1"/>
</dbReference>
<keyword evidence="1" id="KW-1185">Reference proteome</keyword>
<dbReference type="AlphaFoldDB" id="A0A915D8E1"/>
<dbReference type="Gene3D" id="3.40.50.1000">
    <property type="entry name" value="HAD superfamily/HAD-like"/>
    <property type="match status" value="1"/>
</dbReference>
<dbReference type="InterPro" id="IPR036412">
    <property type="entry name" value="HAD-like_sf"/>
</dbReference>
<dbReference type="WBParaSite" id="jg16628">
    <property type="protein sequence ID" value="jg16628"/>
    <property type="gene ID" value="jg16628"/>
</dbReference>
<dbReference type="SUPFAM" id="SSF56784">
    <property type="entry name" value="HAD-like"/>
    <property type="match status" value="1"/>
</dbReference>
<protein>
    <submittedName>
        <fullName evidence="2">Haloacid dehalogenase-like hydrolase domain-containing protein 3</fullName>
    </submittedName>
</protein>
<proteinExistence type="predicted"/>
<reference evidence="2" key="1">
    <citation type="submission" date="2022-11" db="UniProtKB">
        <authorList>
            <consortium name="WormBaseParasite"/>
        </authorList>
    </citation>
    <scope>IDENTIFICATION</scope>
</reference>
<name>A0A915D8E1_9BILA</name>